<dbReference type="EMBL" id="JPQZ01000145">
    <property type="protein sequence ID" value="KKO74002.1"/>
    <property type="molecule type" value="Genomic_DNA"/>
</dbReference>
<proteinExistence type="predicted"/>
<dbReference type="Proteomes" id="UP000034350">
    <property type="component" value="Unassembled WGS sequence"/>
</dbReference>
<gene>
    <name evidence="1" type="ORF">AAJ76_1450002456</name>
</gene>
<name>A0A0F9YML1_9MICR</name>
<comment type="caution">
    <text evidence="1">The sequence shown here is derived from an EMBL/GenBank/DDBJ whole genome shotgun (WGS) entry which is preliminary data.</text>
</comment>
<sequence length="50" mass="5996">MAEIGLRDYLDTMEPNAKGYWEKIISIYRDEFNTKISKVIFKKNQKQEVL</sequence>
<dbReference type="VEuPathDB" id="MicrosporidiaDB:AAJ76_1450002456"/>
<organism evidence="1 2">
    <name type="scientific">Vairimorpha ceranae</name>
    <dbReference type="NCBI Taxonomy" id="40302"/>
    <lineage>
        <taxon>Eukaryota</taxon>
        <taxon>Fungi</taxon>
        <taxon>Fungi incertae sedis</taxon>
        <taxon>Microsporidia</taxon>
        <taxon>Nosematidae</taxon>
        <taxon>Vairimorpha</taxon>
    </lineage>
</organism>
<evidence type="ECO:0000313" key="1">
    <source>
        <dbReference type="EMBL" id="KKO74002.1"/>
    </source>
</evidence>
<dbReference type="GeneID" id="36318966"/>
<keyword evidence="2" id="KW-1185">Reference proteome</keyword>
<accession>A0A0F9YML1</accession>
<evidence type="ECO:0000313" key="2">
    <source>
        <dbReference type="Proteomes" id="UP000034350"/>
    </source>
</evidence>
<protein>
    <submittedName>
        <fullName evidence="1">Uncharacterized protein</fullName>
    </submittedName>
</protein>
<reference evidence="1 2" key="1">
    <citation type="journal article" date="2015" name="Environ. Microbiol.">
        <title>Genome analyses suggest the presence of polyploidy and recent human-driven expansions in eight global populations of the honeybee pathogen Nosema ceranae.</title>
        <authorList>
            <person name="Pelin A."/>
            <person name="Selman M."/>
            <person name="Aris-Brosou S."/>
            <person name="Farinelli L."/>
            <person name="Corradi N."/>
        </authorList>
    </citation>
    <scope>NUCLEOTIDE SEQUENCE [LARGE SCALE GENOMIC DNA]</scope>
    <source>
        <strain evidence="1 2">PA08 1199</strain>
    </source>
</reference>
<dbReference type="RefSeq" id="XP_024329744.1">
    <property type="nucleotide sequence ID" value="XM_024474061.1"/>
</dbReference>
<dbReference type="AlphaFoldDB" id="A0A0F9YML1"/>